<comment type="caution">
    <text evidence="1">The sequence shown here is derived from an EMBL/GenBank/DDBJ whole genome shotgun (WGS) entry which is preliminary data.</text>
</comment>
<gene>
    <name evidence="1" type="ORF">SAOR_02785</name>
</gene>
<dbReference type="InterPro" id="IPR014056">
    <property type="entry name" value="TypeIITA-like_toxin_pred"/>
</dbReference>
<protein>
    <submittedName>
        <fullName evidence="1">Addiction module antitoxin RelB</fullName>
    </submittedName>
</protein>
<proteinExistence type="predicted"/>
<dbReference type="Proteomes" id="UP000283993">
    <property type="component" value="Unassembled WGS sequence"/>
</dbReference>
<dbReference type="AlphaFoldDB" id="A0A423PW05"/>
<dbReference type="EMBL" id="AYKH01000003">
    <property type="protein sequence ID" value="ROO29702.1"/>
    <property type="molecule type" value="Genomic_DNA"/>
</dbReference>
<keyword evidence="2" id="KW-1185">Reference proteome</keyword>
<sequence length="104" mass="11758">MDIKQTAEFADWLDGLKDKRAQLRIDIRILRLANGNPGEHRDLKGGISELKIREGQAYRVYYTKRHGELVILLCGGDKASKAKQQADIAKARRFAANLGETDDY</sequence>
<accession>A0A423PW05</accession>
<evidence type="ECO:0000313" key="2">
    <source>
        <dbReference type="Proteomes" id="UP000283993"/>
    </source>
</evidence>
<organism evidence="1 2">
    <name type="scientific">Salinisphaera orenii MK-B5</name>
    <dbReference type="NCBI Taxonomy" id="856730"/>
    <lineage>
        <taxon>Bacteria</taxon>
        <taxon>Pseudomonadati</taxon>
        <taxon>Pseudomonadota</taxon>
        <taxon>Gammaproteobacteria</taxon>
        <taxon>Salinisphaerales</taxon>
        <taxon>Salinisphaeraceae</taxon>
        <taxon>Salinisphaera</taxon>
    </lineage>
</organism>
<dbReference type="NCBIfam" id="TIGR02683">
    <property type="entry name" value="upstrm_HI1419"/>
    <property type="match status" value="1"/>
</dbReference>
<evidence type="ECO:0000313" key="1">
    <source>
        <dbReference type="EMBL" id="ROO29702.1"/>
    </source>
</evidence>
<name>A0A423PW05_9GAMM</name>
<reference evidence="1 2" key="1">
    <citation type="submission" date="2013-10" db="EMBL/GenBank/DDBJ databases">
        <title>Salinisphaera orenii MK-B5 Genome Sequencing.</title>
        <authorList>
            <person name="Lai Q."/>
            <person name="Li C."/>
            <person name="Shao Z."/>
        </authorList>
    </citation>
    <scope>NUCLEOTIDE SEQUENCE [LARGE SCALE GENOMIC DNA]</scope>
    <source>
        <strain evidence="1 2">MK-B5</strain>
    </source>
</reference>
<dbReference type="PANTHER" id="PTHR41791">
    <property type="entry name" value="SSL7039 PROTEIN"/>
    <property type="match status" value="1"/>
</dbReference>
<dbReference type="InterPro" id="IPR009241">
    <property type="entry name" value="HigB-like"/>
</dbReference>
<dbReference type="PANTHER" id="PTHR41791:SF1">
    <property type="entry name" value="SSL7039 PROTEIN"/>
    <property type="match status" value="1"/>
</dbReference>
<dbReference type="Pfam" id="PF05973">
    <property type="entry name" value="Gp49"/>
    <property type="match status" value="1"/>
</dbReference>
<dbReference type="PIRSF" id="PIRSF028744">
    <property type="entry name" value="Addict_mod_HI1419"/>
    <property type="match status" value="1"/>
</dbReference>